<dbReference type="NCBIfam" id="TIGR02937">
    <property type="entry name" value="sigma70-ECF"/>
    <property type="match status" value="1"/>
</dbReference>
<dbReference type="EMBL" id="OBMQ01000006">
    <property type="protein sequence ID" value="SOC11408.1"/>
    <property type="molecule type" value="Genomic_DNA"/>
</dbReference>
<reference evidence="8" key="1">
    <citation type="submission" date="2017-08" db="EMBL/GenBank/DDBJ databases">
        <authorList>
            <person name="Varghese N."/>
            <person name="Submissions S."/>
        </authorList>
    </citation>
    <scope>NUCLEOTIDE SEQUENCE [LARGE SCALE GENOMIC DNA]</scope>
    <source>
        <strain evidence="8">JC22</strain>
    </source>
</reference>
<organism evidence="7 8">
    <name type="scientific">Ureibacillus xyleni</name>
    <dbReference type="NCBI Taxonomy" id="614648"/>
    <lineage>
        <taxon>Bacteria</taxon>
        <taxon>Bacillati</taxon>
        <taxon>Bacillota</taxon>
        <taxon>Bacilli</taxon>
        <taxon>Bacillales</taxon>
        <taxon>Caryophanaceae</taxon>
        <taxon>Ureibacillus</taxon>
    </lineage>
</organism>
<feature type="domain" description="RNA polymerase sigma-70 region 2" evidence="5">
    <location>
        <begin position="28"/>
        <end position="92"/>
    </location>
</feature>
<keyword evidence="3" id="KW-0731">Sigma factor</keyword>
<dbReference type="InterPro" id="IPR014284">
    <property type="entry name" value="RNA_pol_sigma-70_dom"/>
</dbReference>
<dbReference type="PANTHER" id="PTHR43133:SF60">
    <property type="entry name" value="RNA POLYMERASE SIGMA FACTOR SIGV"/>
    <property type="match status" value="1"/>
</dbReference>
<feature type="domain" description="RNA polymerase sigma factor 70 region 4 type 2" evidence="6">
    <location>
        <begin position="132"/>
        <end position="178"/>
    </location>
</feature>
<evidence type="ECO:0000313" key="8">
    <source>
        <dbReference type="Proteomes" id="UP000219636"/>
    </source>
</evidence>
<gene>
    <name evidence="7" type="ORF">SAMN05880501_106148</name>
</gene>
<evidence type="ECO:0000256" key="1">
    <source>
        <dbReference type="ARBA" id="ARBA00010641"/>
    </source>
</evidence>
<dbReference type="InterPro" id="IPR039425">
    <property type="entry name" value="RNA_pol_sigma-70-like"/>
</dbReference>
<evidence type="ECO:0000256" key="4">
    <source>
        <dbReference type="ARBA" id="ARBA00023163"/>
    </source>
</evidence>
<dbReference type="Gene3D" id="1.10.1740.10">
    <property type="match status" value="1"/>
</dbReference>
<keyword evidence="4" id="KW-0804">Transcription</keyword>
<dbReference type="SUPFAM" id="SSF88659">
    <property type="entry name" value="Sigma3 and sigma4 domains of RNA polymerase sigma factors"/>
    <property type="match status" value="1"/>
</dbReference>
<dbReference type="GO" id="GO:0003677">
    <property type="term" value="F:DNA binding"/>
    <property type="evidence" value="ECO:0007669"/>
    <property type="project" value="InterPro"/>
</dbReference>
<keyword evidence="8" id="KW-1185">Reference proteome</keyword>
<dbReference type="Pfam" id="PF08281">
    <property type="entry name" value="Sigma70_r4_2"/>
    <property type="match status" value="1"/>
</dbReference>
<comment type="similarity">
    <text evidence="1">Belongs to the sigma-70 factor family. ECF subfamily.</text>
</comment>
<dbReference type="AlphaFoldDB" id="A0A285SSN3"/>
<dbReference type="GO" id="GO:0006352">
    <property type="term" value="P:DNA-templated transcription initiation"/>
    <property type="evidence" value="ECO:0007669"/>
    <property type="project" value="InterPro"/>
</dbReference>
<dbReference type="SUPFAM" id="SSF88946">
    <property type="entry name" value="Sigma2 domain of RNA polymerase sigma factors"/>
    <property type="match status" value="1"/>
</dbReference>
<evidence type="ECO:0000256" key="2">
    <source>
        <dbReference type="ARBA" id="ARBA00023015"/>
    </source>
</evidence>
<dbReference type="InterPro" id="IPR013325">
    <property type="entry name" value="RNA_pol_sigma_r2"/>
</dbReference>
<dbReference type="PANTHER" id="PTHR43133">
    <property type="entry name" value="RNA POLYMERASE ECF-TYPE SIGMA FACTO"/>
    <property type="match status" value="1"/>
</dbReference>
<dbReference type="Gene3D" id="1.10.10.10">
    <property type="entry name" value="Winged helix-like DNA-binding domain superfamily/Winged helix DNA-binding domain"/>
    <property type="match status" value="1"/>
</dbReference>
<evidence type="ECO:0000313" key="7">
    <source>
        <dbReference type="EMBL" id="SOC11408.1"/>
    </source>
</evidence>
<sequence length="190" mass="22767">MHVKLIHLQSPTISEVNHTSKEEQLEWLMEEYGDMVIRLAYTYVKEKQIAEDISQEVFISCYKHLYNFEQKSTYKTWIYRITVNKCKDYLKSWSYRNVYYRDKVQSFFKGSIHSSESKILANEENEELFHKVLALPTKLRESIILYYYEGFTIDEIAELLSIKSNTVKTRLHRARAALKMTLEEEIIDER</sequence>
<dbReference type="GO" id="GO:0016987">
    <property type="term" value="F:sigma factor activity"/>
    <property type="evidence" value="ECO:0007669"/>
    <property type="project" value="UniProtKB-KW"/>
</dbReference>
<dbReference type="OrthoDB" id="9794508at2"/>
<evidence type="ECO:0000256" key="3">
    <source>
        <dbReference type="ARBA" id="ARBA00023082"/>
    </source>
</evidence>
<name>A0A285SSN3_9BACL</name>
<dbReference type="NCBIfam" id="NF006930">
    <property type="entry name" value="PRK09415.1"/>
    <property type="match status" value="1"/>
</dbReference>
<proteinExistence type="inferred from homology"/>
<keyword evidence="2" id="KW-0805">Transcription regulation</keyword>
<protein>
    <submittedName>
        <fullName evidence="7">RNA polymerase sigma-70 factor</fullName>
    </submittedName>
</protein>
<dbReference type="Pfam" id="PF04542">
    <property type="entry name" value="Sigma70_r2"/>
    <property type="match status" value="1"/>
</dbReference>
<evidence type="ECO:0000259" key="6">
    <source>
        <dbReference type="Pfam" id="PF08281"/>
    </source>
</evidence>
<dbReference type="InterPro" id="IPR036388">
    <property type="entry name" value="WH-like_DNA-bd_sf"/>
</dbReference>
<evidence type="ECO:0000259" key="5">
    <source>
        <dbReference type="Pfam" id="PF04542"/>
    </source>
</evidence>
<accession>A0A285SSN3</accession>
<dbReference type="InterPro" id="IPR013324">
    <property type="entry name" value="RNA_pol_sigma_r3/r4-like"/>
</dbReference>
<dbReference type="RefSeq" id="WP_097073646.1">
    <property type="nucleotide sequence ID" value="NZ_OBMQ01000006.1"/>
</dbReference>
<dbReference type="InterPro" id="IPR007627">
    <property type="entry name" value="RNA_pol_sigma70_r2"/>
</dbReference>
<dbReference type="InterPro" id="IPR013249">
    <property type="entry name" value="RNA_pol_sigma70_r4_t2"/>
</dbReference>
<dbReference type="CDD" id="cd06171">
    <property type="entry name" value="Sigma70_r4"/>
    <property type="match status" value="1"/>
</dbReference>
<dbReference type="Proteomes" id="UP000219636">
    <property type="component" value="Unassembled WGS sequence"/>
</dbReference>